<evidence type="ECO:0008006" key="4">
    <source>
        <dbReference type="Google" id="ProtNLM"/>
    </source>
</evidence>
<protein>
    <recommendedName>
        <fullName evidence="4">Endonuclease/exonuclease/phosphatase domain-containing protein</fullName>
    </recommendedName>
</protein>
<accession>A0ABD3FE01</accession>
<dbReference type="SUPFAM" id="SSF56219">
    <property type="entry name" value="DNase I-like"/>
    <property type="match status" value="1"/>
</dbReference>
<dbReference type="EMBL" id="JBIMZQ010000021">
    <property type="protein sequence ID" value="KAL3665162.1"/>
    <property type="molecule type" value="Genomic_DNA"/>
</dbReference>
<evidence type="ECO:0000313" key="2">
    <source>
        <dbReference type="EMBL" id="KAL3665162.1"/>
    </source>
</evidence>
<evidence type="ECO:0000256" key="1">
    <source>
        <dbReference type="SAM" id="MobiDB-lite"/>
    </source>
</evidence>
<feature type="compositionally biased region" description="Basic residues" evidence="1">
    <location>
        <begin position="1"/>
        <end position="15"/>
    </location>
</feature>
<dbReference type="Proteomes" id="UP001632037">
    <property type="component" value="Unassembled WGS sequence"/>
</dbReference>
<name>A0ABD3FE01_9STRA</name>
<dbReference type="Gene3D" id="3.60.10.10">
    <property type="entry name" value="Endonuclease/exonuclease/phosphatase"/>
    <property type="match status" value="1"/>
</dbReference>
<comment type="caution">
    <text evidence="2">The sequence shown here is derived from an EMBL/GenBank/DDBJ whole genome shotgun (WGS) entry which is preliminary data.</text>
</comment>
<gene>
    <name evidence="2" type="ORF">V7S43_009791</name>
</gene>
<feature type="region of interest" description="Disordered" evidence="1">
    <location>
        <begin position="1"/>
        <end position="26"/>
    </location>
</feature>
<dbReference type="InterPro" id="IPR036691">
    <property type="entry name" value="Endo/exonu/phosph_ase_sf"/>
</dbReference>
<evidence type="ECO:0000313" key="3">
    <source>
        <dbReference type="Proteomes" id="UP001632037"/>
    </source>
</evidence>
<sequence>MRLRRKLGGHNKTKGNPRPVGAPGTGHQFVGSSDAYGRHYQLEMEFEAGGQWKRPRPTEEGGVKLMTQNLQGFKKEKRHSWMKAWRSLPLSEQPDVIYVQETHITSQREAQELENEWRRLWHVPVSAPTMTFWSVGDKPAGGVGIVLTPRTQINARAWAQKQWSPRVIAVHHELLGLLVNVYA</sequence>
<keyword evidence="3" id="KW-1185">Reference proteome</keyword>
<organism evidence="2 3">
    <name type="scientific">Phytophthora oleae</name>
    <dbReference type="NCBI Taxonomy" id="2107226"/>
    <lineage>
        <taxon>Eukaryota</taxon>
        <taxon>Sar</taxon>
        <taxon>Stramenopiles</taxon>
        <taxon>Oomycota</taxon>
        <taxon>Peronosporomycetes</taxon>
        <taxon>Peronosporales</taxon>
        <taxon>Peronosporaceae</taxon>
        <taxon>Phytophthora</taxon>
    </lineage>
</organism>
<proteinExistence type="predicted"/>
<dbReference type="AlphaFoldDB" id="A0ABD3FE01"/>
<reference evidence="2 3" key="1">
    <citation type="submission" date="2024-09" db="EMBL/GenBank/DDBJ databases">
        <title>Genome sequencing and assembly of Phytophthora oleae, isolate VK10A, causative agent of rot of olive drupes.</title>
        <authorList>
            <person name="Conti Taguali S."/>
            <person name="Riolo M."/>
            <person name="La Spada F."/>
            <person name="Cacciola S.O."/>
            <person name="Dionisio G."/>
        </authorList>
    </citation>
    <scope>NUCLEOTIDE SEQUENCE [LARGE SCALE GENOMIC DNA]</scope>
    <source>
        <strain evidence="2 3">VK10A</strain>
    </source>
</reference>